<proteinExistence type="inferred from homology"/>
<dbReference type="InterPro" id="IPR012678">
    <property type="entry name" value="Ribosomal_uL23/eL15/eS24_sf"/>
</dbReference>
<dbReference type="InterPro" id="IPR013025">
    <property type="entry name" value="Ribosomal_uL23-like"/>
</dbReference>
<dbReference type="HAMAP" id="MF_01369_B">
    <property type="entry name" value="Ribosomal_uL23_B"/>
    <property type="match status" value="1"/>
</dbReference>
<dbReference type="EMBL" id="JANCMU010000004">
    <property type="protein sequence ID" value="MDG4946254.1"/>
    <property type="molecule type" value="Genomic_DNA"/>
</dbReference>
<dbReference type="NCBIfam" id="NF004363">
    <property type="entry name" value="PRK05738.2-4"/>
    <property type="match status" value="1"/>
</dbReference>
<evidence type="ECO:0000256" key="3">
    <source>
        <dbReference type="ARBA" id="ARBA00023274"/>
    </source>
</evidence>
<dbReference type="AlphaFoldDB" id="A0A9X4N3L3"/>
<sequence length="96" mass="11032">MSIILRPVITEKATRDSEMNNRYAFYVHTEANKIQIKKAIQDLYGVDVLDVRTMIYAPKIKTRNTKTGFQIGKTNKLKKAVVQIEEGQEIDLYGNI</sequence>
<comment type="caution">
    <text evidence="5">The sequence shown here is derived from an EMBL/GenBank/DDBJ whole genome shotgun (WGS) entry which is preliminary data.</text>
</comment>
<dbReference type="Pfam" id="PF00276">
    <property type="entry name" value="Ribosomal_L23"/>
    <property type="match status" value="1"/>
</dbReference>
<comment type="function">
    <text evidence="4">One of the early assembly proteins it binds 23S rRNA. One of the proteins that surrounds the polypeptide exit tunnel on the outside of the ribosome. Forms the main docking site for trigger factor binding to the ribosome.</text>
</comment>
<dbReference type="GO" id="GO:0005840">
    <property type="term" value="C:ribosome"/>
    <property type="evidence" value="ECO:0007669"/>
    <property type="project" value="UniProtKB-KW"/>
</dbReference>
<evidence type="ECO:0000256" key="4">
    <source>
        <dbReference type="HAMAP-Rule" id="MF_01369"/>
    </source>
</evidence>
<evidence type="ECO:0000313" key="6">
    <source>
        <dbReference type="Proteomes" id="UP001152599"/>
    </source>
</evidence>
<organism evidence="5 6">
    <name type="scientific">Profundicola chukchiensis</name>
    <dbReference type="NCBI Taxonomy" id="2961959"/>
    <lineage>
        <taxon>Bacteria</taxon>
        <taxon>Pseudomonadati</taxon>
        <taxon>Bacteroidota</taxon>
        <taxon>Flavobacteriia</taxon>
        <taxon>Flavobacteriales</taxon>
        <taxon>Weeksellaceae</taxon>
        <taxon>Profundicola</taxon>
    </lineage>
</organism>
<keyword evidence="3 4" id="KW-0687">Ribonucleoprotein</keyword>
<comment type="subunit">
    <text evidence="4">Part of the 50S ribosomal subunit. Contacts protein L29, and trigger factor when it is bound to the ribosome.</text>
</comment>
<dbReference type="GO" id="GO:0019843">
    <property type="term" value="F:rRNA binding"/>
    <property type="evidence" value="ECO:0007669"/>
    <property type="project" value="UniProtKB-UniRule"/>
</dbReference>
<accession>A0A9X4N3L3</accession>
<name>A0A9X4N3L3_9FLAO</name>
<dbReference type="PANTHER" id="PTHR11620">
    <property type="entry name" value="60S RIBOSOMAL PROTEIN L23A"/>
    <property type="match status" value="1"/>
</dbReference>
<dbReference type="GO" id="GO:0006412">
    <property type="term" value="P:translation"/>
    <property type="evidence" value="ECO:0007669"/>
    <property type="project" value="UniProtKB-UniRule"/>
</dbReference>
<evidence type="ECO:0000256" key="2">
    <source>
        <dbReference type="ARBA" id="ARBA00022980"/>
    </source>
</evidence>
<dbReference type="GO" id="GO:0003735">
    <property type="term" value="F:structural constituent of ribosome"/>
    <property type="evidence" value="ECO:0007669"/>
    <property type="project" value="InterPro"/>
</dbReference>
<dbReference type="Gene3D" id="3.30.70.330">
    <property type="match status" value="1"/>
</dbReference>
<evidence type="ECO:0000256" key="1">
    <source>
        <dbReference type="ARBA" id="ARBA00006700"/>
    </source>
</evidence>
<keyword evidence="2 4" id="KW-0689">Ribosomal protein</keyword>
<protein>
    <recommendedName>
        <fullName evidence="4">Large ribosomal subunit protein uL23</fullName>
    </recommendedName>
</protein>
<comment type="similarity">
    <text evidence="1 4">Belongs to the universal ribosomal protein uL23 family.</text>
</comment>
<keyword evidence="4" id="KW-0699">rRNA-binding</keyword>
<evidence type="ECO:0000313" key="5">
    <source>
        <dbReference type="EMBL" id="MDG4946254.1"/>
    </source>
</evidence>
<dbReference type="InterPro" id="IPR012677">
    <property type="entry name" value="Nucleotide-bd_a/b_plait_sf"/>
</dbReference>
<keyword evidence="6" id="KW-1185">Reference proteome</keyword>
<dbReference type="SUPFAM" id="SSF54189">
    <property type="entry name" value="Ribosomal proteins S24e, L23 and L15e"/>
    <property type="match status" value="1"/>
</dbReference>
<gene>
    <name evidence="4 5" type="primary">rplW</name>
    <name evidence="5" type="ORF">NMK71_07500</name>
</gene>
<reference evidence="5" key="1">
    <citation type="submission" date="2022-07" db="EMBL/GenBank/DDBJ databases">
        <title>Description and genome-wide analysis of Profundicola chukchiensis gen. nov., sp. nov., marine bacteria isolated from bottom sediments of the Chukchi Sea.</title>
        <authorList>
            <person name="Romanenko L."/>
            <person name="Otstavnykh N."/>
            <person name="Kurilenko V."/>
            <person name="Eremeev V."/>
            <person name="Velansky P."/>
            <person name="Mikhailov V."/>
            <person name="Isaeva M."/>
        </authorList>
    </citation>
    <scope>NUCLEOTIDE SEQUENCE</scope>
    <source>
        <strain evidence="5">KMM 9713</strain>
    </source>
</reference>
<keyword evidence="4" id="KW-0694">RNA-binding</keyword>
<dbReference type="RefSeq" id="WP_304417179.1">
    <property type="nucleotide sequence ID" value="NZ_JANAIE010000005.1"/>
</dbReference>
<dbReference type="Proteomes" id="UP001152599">
    <property type="component" value="Unassembled WGS sequence"/>
</dbReference>
<dbReference type="GO" id="GO:1990904">
    <property type="term" value="C:ribonucleoprotein complex"/>
    <property type="evidence" value="ECO:0007669"/>
    <property type="project" value="UniProtKB-KW"/>
</dbReference>